<dbReference type="eggNOG" id="ENOG5033H5A">
    <property type="taxonomic scope" value="Bacteria"/>
</dbReference>
<dbReference type="RefSeq" id="WP_013257917.1">
    <property type="nucleotide sequence ID" value="NC_014365.1"/>
</dbReference>
<dbReference type="OrthoDB" id="5472103at2"/>
<organism evidence="1 2">
    <name type="scientific">Desulfarculus baarsii (strain ATCC 33931 / DSM 2075 / LMG 7858 / VKM B-1802 / 2st14)</name>
    <dbReference type="NCBI Taxonomy" id="644282"/>
    <lineage>
        <taxon>Bacteria</taxon>
        <taxon>Pseudomonadati</taxon>
        <taxon>Thermodesulfobacteriota</taxon>
        <taxon>Desulfarculia</taxon>
        <taxon>Desulfarculales</taxon>
        <taxon>Desulfarculaceae</taxon>
        <taxon>Desulfarculus</taxon>
    </lineage>
</organism>
<accession>E1QIP0</accession>
<keyword evidence="2" id="KW-1185">Reference proteome</keyword>
<proteinExistence type="predicted"/>
<evidence type="ECO:0000313" key="1">
    <source>
        <dbReference type="EMBL" id="ADK84463.1"/>
    </source>
</evidence>
<dbReference type="AlphaFoldDB" id="E1QIP0"/>
<dbReference type="Proteomes" id="UP000009047">
    <property type="component" value="Chromosome"/>
</dbReference>
<sequence>MDQRIFELGLSVEATSLYLLLCPLAEGGAALTRQNVMSYWNASPAKLEAAAAELSVHGVIEQNDDGAWEIRPSQYWAGSSLA</sequence>
<evidence type="ECO:0000313" key="2">
    <source>
        <dbReference type="Proteomes" id="UP000009047"/>
    </source>
</evidence>
<name>E1QIP0_DESB2</name>
<protein>
    <submittedName>
        <fullName evidence="1">Uncharacterized protein</fullName>
    </submittedName>
</protein>
<gene>
    <name evidence="1" type="ordered locus">Deba_1095</name>
</gene>
<dbReference type="KEGG" id="dbr:Deba_1095"/>
<reference evidence="1 2" key="1">
    <citation type="journal article" date="2010" name="Stand. Genomic Sci.">
        <title>Complete genome sequence of Desulfarculus baarsii type strain (2st14).</title>
        <authorList>
            <person name="Sun H."/>
            <person name="Spring S."/>
            <person name="Lapidus A."/>
            <person name="Davenport K."/>
            <person name="Del Rio T.G."/>
            <person name="Tice H."/>
            <person name="Nolan M."/>
            <person name="Copeland A."/>
            <person name="Cheng J.F."/>
            <person name="Lucas S."/>
            <person name="Tapia R."/>
            <person name="Goodwin L."/>
            <person name="Pitluck S."/>
            <person name="Ivanova N."/>
            <person name="Pagani I."/>
            <person name="Mavromatis K."/>
            <person name="Ovchinnikova G."/>
            <person name="Pati A."/>
            <person name="Chen A."/>
            <person name="Palaniappan K."/>
            <person name="Hauser L."/>
            <person name="Chang Y.J."/>
            <person name="Jeffries C.D."/>
            <person name="Detter J.C."/>
            <person name="Han C."/>
            <person name="Rohde M."/>
            <person name="Brambilla E."/>
            <person name="Goker M."/>
            <person name="Woyke T."/>
            <person name="Bristow J."/>
            <person name="Eisen J.A."/>
            <person name="Markowitz V."/>
            <person name="Hugenholtz P."/>
            <person name="Kyrpides N.C."/>
            <person name="Klenk H.P."/>
            <person name="Land M."/>
        </authorList>
    </citation>
    <scope>NUCLEOTIDE SEQUENCE [LARGE SCALE GENOMIC DNA]</scope>
    <source>
        <strain evidence="2">ATCC 33931 / DSM 2075 / LMG 7858 / VKM B-1802 / 2st14</strain>
    </source>
</reference>
<dbReference type="EMBL" id="CP002085">
    <property type="protein sequence ID" value="ADK84463.1"/>
    <property type="molecule type" value="Genomic_DNA"/>
</dbReference>
<dbReference type="HOGENOM" id="CLU_2552690_0_0_7"/>